<accession>G4N5Y1</accession>
<keyword evidence="3" id="KW-1185">Reference proteome</keyword>
<evidence type="ECO:0000256" key="1">
    <source>
        <dbReference type="SAM" id="MobiDB-lite"/>
    </source>
</evidence>
<proteinExistence type="predicted"/>
<reference evidence="2 3" key="1">
    <citation type="journal article" date="2005" name="Nature">
        <title>The genome sequence of the rice blast fungus Magnaporthe grisea.</title>
        <authorList>
            <person name="Dean R.A."/>
            <person name="Talbot N.J."/>
            <person name="Ebbole D.J."/>
            <person name="Farman M.L."/>
            <person name="Mitchell T.K."/>
            <person name="Orbach M.J."/>
            <person name="Thon M."/>
            <person name="Kulkarni R."/>
            <person name="Xu J.R."/>
            <person name="Pan H."/>
            <person name="Read N.D."/>
            <person name="Lee Y.H."/>
            <person name="Carbone I."/>
            <person name="Brown D."/>
            <person name="Oh Y.Y."/>
            <person name="Donofrio N."/>
            <person name="Jeong J.S."/>
            <person name="Soanes D.M."/>
            <person name="Djonovic S."/>
            <person name="Kolomiets E."/>
            <person name="Rehmeyer C."/>
            <person name="Li W."/>
            <person name="Harding M."/>
            <person name="Kim S."/>
            <person name="Lebrun M.H."/>
            <person name="Bohnert H."/>
            <person name="Coughlan S."/>
            <person name="Butler J."/>
            <person name="Calvo S."/>
            <person name="Ma L.J."/>
            <person name="Nicol R."/>
            <person name="Purcell S."/>
            <person name="Nusbaum C."/>
            <person name="Galagan J.E."/>
            <person name="Birren B.W."/>
        </authorList>
    </citation>
    <scope>NUCLEOTIDE SEQUENCE [LARGE SCALE GENOMIC DNA]</scope>
    <source>
        <strain evidence="3">70-15 / ATCC MYA-4617 / FGSC 8958</strain>
    </source>
</reference>
<organism evidence="2 3">
    <name type="scientific">Pyricularia oryzae (strain 70-15 / ATCC MYA-4617 / FGSC 8958)</name>
    <name type="common">Rice blast fungus</name>
    <name type="synonym">Magnaporthe oryzae</name>
    <dbReference type="NCBI Taxonomy" id="242507"/>
    <lineage>
        <taxon>Eukaryota</taxon>
        <taxon>Fungi</taxon>
        <taxon>Dikarya</taxon>
        <taxon>Ascomycota</taxon>
        <taxon>Pezizomycotina</taxon>
        <taxon>Sordariomycetes</taxon>
        <taxon>Sordariomycetidae</taxon>
        <taxon>Magnaporthales</taxon>
        <taxon>Pyriculariaceae</taxon>
        <taxon>Pyricularia</taxon>
    </lineage>
</organism>
<dbReference type="Proteomes" id="UP000009058">
    <property type="component" value="Chromosome 4"/>
</dbReference>
<feature type="region of interest" description="Disordered" evidence="1">
    <location>
        <begin position="1"/>
        <end position="22"/>
    </location>
</feature>
<protein>
    <submittedName>
        <fullName evidence="2">Uncharacterized protein</fullName>
    </submittedName>
</protein>
<evidence type="ECO:0000313" key="3">
    <source>
        <dbReference type="Proteomes" id="UP000009058"/>
    </source>
</evidence>
<sequence>MQQPSYLSAQLSPGQSIDGLGDLQDLPDLTLIRIQSSPPHRRFPSEQDVGCVNYSSRDQRGLCR</sequence>
<dbReference type="InParanoid" id="G4N5Y1"/>
<reference key="2">
    <citation type="submission" date="2011-05" db="EMBL/GenBank/DDBJ databases">
        <title>The Genome Sequence of Magnaporthe oryzae 70-15.</title>
        <authorList>
            <consortium name="The Broad Institute Genome Sequencing Platform"/>
            <person name="Ma L.-J."/>
            <person name="Dead R."/>
            <person name="Young S.K."/>
            <person name="Zeng Q."/>
            <person name="Gargeya S."/>
            <person name="Fitzgerald M."/>
            <person name="Haas B."/>
            <person name="Abouelleil A."/>
            <person name="Alvarado L."/>
            <person name="Arachchi H.M."/>
            <person name="Berlin A."/>
            <person name="Brown A."/>
            <person name="Chapman S.B."/>
            <person name="Chen Z."/>
            <person name="Dunbar C."/>
            <person name="Freedman E."/>
            <person name="Gearin G."/>
            <person name="Gellesch M."/>
            <person name="Goldberg J."/>
            <person name="Griggs A."/>
            <person name="Gujja S."/>
            <person name="Heiman D."/>
            <person name="Howarth C."/>
            <person name="Larson L."/>
            <person name="Lui A."/>
            <person name="MacDonald P.J.P."/>
            <person name="Mehta T."/>
            <person name="Montmayeur A."/>
            <person name="Murphy C."/>
            <person name="Neiman D."/>
            <person name="Pearson M."/>
            <person name="Priest M."/>
            <person name="Roberts A."/>
            <person name="Saif S."/>
            <person name="Shea T."/>
            <person name="Shenoy N."/>
            <person name="Sisk P."/>
            <person name="Stolte C."/>
            <person name="Sykes S."/>
            <person name="Yandava C."/>
            <person name="Wortman J."/>
            <person name="Nusbaum C."/>
            <person name="Birren B."/>
        </authorList>
    </citation>
    <scope>NUCLEOTIDE SEQUENCE</scope>
    <source>
        <strain>70-15</strain>
    </source>
</reference>
<dbReference type="HOGENOM" id="CLU_2868114_0_0_1"/>
<dbReference type="KEGG" id="mgr:MGG_17143"/>
<evidence type="ECO:0000313" key="2">
    <source>
        <dbReference type="EMBL" id="EHA50557.1"/>
    </source>
</evidence>
<dbReference type="GeneID" id="12985472"/>
<feature type="compositionally biased region" description="Polar residues" evidence="1">
    <location>
        <begin position="1"/>
        <end position="15"/>
    </location>
</feature>
<dbReference type="RefSeq" id="XP_003716876.1">
    <property type="nucleotide sequence ID" value="XM_003716828.1"/>
</dbReference>
<dbReference type="EMBL" id="CM001234">
    <property type="protein sequence ID" value="EHA50557.1"/>
    <property type="molecule type" value="Genomic_DNA"/>
</dbReference>
<gene>
    <name evidence="2" type="ORF">MGG_17143</name>
</gene>
<dbReference type="AlphaFoldDB" id="G4N5Y1"/>
<name>G4N5Y1_PYRO7</name>
<dbReference type="VEuPathDB" id="FungiDB:MGG_17143"/>